<evidence type="ECO:0000259" key="1">
    <source>
        <dbReference type="Pfam" id="PF09588"/>
    </source>
</evidence>
<name>A0AAE1HYH8_9NEOP</name>
<keyword evidence="4" id="KW-1185">Reference proteome</keyword>
<gene>
    <name evidence="2" type="ORF">KUF71_017264</name>
    <name evidence="3" type="ORF">KUF71_025035</name>
</gene>
<evidence type="ECO:0000313" key="3">
    <source>
        <dbReference type="EMBL" id="KAK3931099.1"/>
    </source>
</evidence>
<dbReference type="AlphaFoldDB" id="A0AAE1HYH8"/>
<dbReference type="EMBL" id="JAHWGI010001417">
    <property type="protein sequence ID" value="KAK3931099.1"/>
    <property type="molecule type" value="Genomic_DNA"/>
</dbReference>
<dbReference type="Proteomes" id="UP001219518">
    <property type="component" value="Unassembled WGS sequence"/>
</dbReference>
<evidence type="ECO:0000313" key="4">
    <source>
        <dbReference type="Proteomes" id="UP001219518"/>
    </source>
</evidence>
<reference evidence="2" key="2">
    <citation type="journal article" date="2023" name="BMC Genomics">
        <title>Pest status, molecular evolution, and epigenetic factors derived from the genome assembly of Frankliniella fusca, a thysanopteran phytovirus vector.</title>
        <authorList>
            <person name="Catto M.A."/>
            <person name="Labadie P.E."/>
            <person name="Jacobson A.L."/>
            <person name="Kennedy G.G."/>
            <person name="Srinivasan R."/>
            <person name="Hunt B.G."/>
        </authorList>
    </citation>
    <scope>NUCLEOTIDE SEQUENCE</scope>
    <source>
        <strain evidence="2">PL_HMW_Pooled</strain>
    </source>
</reference>
<feature type="domain" description="YqaJ viral recombinase" evidence="1">
    <location>
        <begin position="140"/>
        <end position="300"/>
    </location>
</feature>
<dbReference type="InterPro" id="IPR011335">
    <property type="entry name" value="Restrct_endonuc-II-like"/>
</dbReference>
<dbReference type="InterPro" id="IPR011604">
    <property type="entry name" value="PDDEXK-like_dom_sf"/>
</dbReference>
<comment type="caution">
    <text evidence="2">The sequence shown here is derived from an EMBL/GenBank/DDBJ whole genome shotgun (WGS) entry which is preliminary data.</text>
</comment>
<sequence>MTCTSLPCAWNKGSLKRNPGPIRDTQYDSFKINVKRRAYFDPRPQRLQKNEMTQRDINEFVFSLLGNPKETLFQKHLRVKYEDEEYSLEQLEAVYEQCQQFSDNLDVIPDGSRVIFLSPTDGTKTYELPETSGQSTSKMWGTMRSIHMTGTTAHQALHLSSSTARKNFLRRHLWGLEPFTCAAVRYGRKSEPKALAAYLKCVQKCDSTATISSNNGLLKREGYPEGAASVDGIVHSEIRPPRLLEIKCPYILRNKNPKHFREVLSKTQLDNFCLGWSQTRGTFLKRESPYYSQVQHYLGILGLDVCDFVVWSKRGIEVLEIPFNLKSWEEVQAAQSTLHWQYLMPEYFLQRTVRDLDPRQLTH</sequence>
<dbReference type="EMBL" id="JAHWGI010001367">
    <property type="protein sequence ID" value="KAK3928980.1"/>
    <property type="molecule type" value="Genomic_DNA"/>
</dbReference>
<accession>A0AAE1HYH8</accession>
<proteinExistence type="predicted"/>
<dbReference type="SUPFAM" id="SSF52980">
    <property type="entry name" value="Restriction endonuclease-like"/>
    <property type="match status" value="1"/>
</dbReference>
<dbReference type="PANTHER" id="PTHR46609:SF8">
    <property type="entry name" value="YQAJ VIRAL RECOMBINASE DOMAIN-CONTAINING PROTEIN"/>
    <property type="match status" value="1"/>
</dbReference>
<dbReference type="Pfam" id="PF09588">
    <property type="entry name" value="YqaJ"/>
    <property type="match status" value="1"/>
</dbReference>
<dbReference type="Gene3D" id="3.90.320.10">
    <property type="match status" value="1"/>
</dbReference>
<dbReference type="GO" id="GO:0006281">
    <property type="term" value="P:DNA repair"/>
    <property type="evidence" value="ECO:0007669"/>
    <property type="project" value="UniProtKB-ARBA"/>
</dbReference>
<protein>
    <submittedName>
        <fullName evidence="2">DNA polymerase</fullName>
    </submittedName>
</protein>
<evidence type="ECO:0000313" key="2">
    <source>
        <dbReference type="EMBL" id="KAK3928980.1"/>
    </source>
</evidence>
<organism evidence="2 4">
    <name type="scientific">Frankliniella fusca</name>
    <dbReference type="NCBI Taxonomy" id="407009"/>
    <lineage>
        <taxon>Eukaryota</taxon>
        <taxon>Metazoa</taxon>
        <taxon>Ecdysozoa</taxon>
        <taxon>Arthropoda</taxon>
        <taxon>Hexapoda</taxon>
        <taxon>Insecta</taxon>
        <taxon>Pterygota</taxon>
        <taxon>Neoptera</taxon>
        <taxon>Paraneoptera</taxon>
        <taxon>Thysanoptera</taxon>
        <taxon>Terebrantia</taxon>
        <taxon>Thripoidea</taxon>
        <taxon>Thripidae</taxon>
        <taxon>Frankliniella</taxon>
    </lineage>
</organism>
<dbReference type="InterPro" id="IPR019080">
    <property type="entry name" value="YqaJ_viral_recombinase"/>
</dbReference>
<dbReference type="CDD" id="cd22343">
    <property type="entry name" value="PDDEXK_lambda_exonuclease-like"/>
    <property type="match status" value="1"/>
</dbReference>
<dbReference type="PANTHER" id="PTHR46609">
    <property type="entry name" value="EXONUCLEASE, PHAGE-TYPE/RECB, C-TERMINAL DOMAIN-CONTAINING PROTEIN"/>
    <property type="match status" value="1"/>
</dbReference>
<dbReference type="InterPro" id="IPR051703">
    <property type="entry name" value="NF-kappa-B_Signaling_Reg"/>
</dbReference>
<reference evidence="2" key="1">
    <citation type="submission" date="2021-07" db="EMBL/GenBank/DDBJ databases">
        <authorList>
            <person name="Catto M.A."/>
            <person name="Jacobson A."/>
            <person name="Kennedy G."/>
            <person name="Labadie P."/>
            <person name="Hunt B.G."/>
            <person name="Srinivasan R."/>
        </authorList>
    </citation>
    <scope>NUCLEOTIDE SEQUENCE</scope>
    <source>
        <strain evidence="2">PL_HMW_Pooled</strain>
        <tissue evidence="2">Head</tissue>
    </source>
</reference>